<evidence type="ECO:0000256" key="2">
    <source>
        <dbReference type="ARBA" id="ARBA00008190"/>
    </source>
</evidence>
<dbReference type="SUPFAM" id="SSF46689">
    <property type="entry name" value="Homeodomain-like"/>
    <property type="match status" value="1"/>
</dbReference>
<name>A0A1I8BEP2_MELHA</name>
<keyword evidence="7 8" id="KW-0539">Nucleus</keyword>
<dbReference type="GO" id="GO:0005634">
    <property type="term" value="C:nucleus"/>
    <property type="evidence" value="ECO:0007669"/>
    <property type="project" value="UniProtKB-SubCell"/>
</dbReference>
<dbReference type="Gene3D" id="1.10.10.60">
    <property type="entry name" value="Homeodomain-like"/>
    <property type="match status" value="1"/>
</dbReference>
<dbReference type="SMART" id="SM01109">
    <property type="entry name" value="CUT"/>
    <property type="match status" value="1"/>
</dbReference>
<dbReference type="GO" id="GO:0000978">
    <property type="term" value="F:RNA polymerase II cis-regulatory region sequence-specific DNA binding"/>
    <property type="evidence" value="ECO:0007669"/>
    <property type="project" value="TreeGrafter"/>
</dbReference>
<evidence type="ECO:0000256" key="7">
    <source>
        <dbReference type="ARBA" id="ARBA00023242"/>
    </source>
</evidence>
<evidence type="ECO:0000313" key="14">
    <source>
        <dbReference type="WBParaSite" id="MhA1_Contig20.frz3.gene53"/>
    </source>
</evidence>
<evidence type="ECO:0000256" key="10">
    <source>
        <dbReference type="RuleBase" id="RU361129"/>
    </source>
</evidence>
<evidence type="ECO:0000256" key="8">
    <source>
        <dbReference type="PROSITE-ProRule" id="PRU00108"/>
    </source>
</evidence>
<protein>
    <recommendedName>
        <fullName evidence="10">One cut domain family member</fullName>
    </recommendedName>
</protein>
<reference evidence="14" key="1">
    <citation type="submission" date="2016-11" db="UniProtKB">
        <authorList>
            <consortium name="WormBaseParasite"/>
        </authorList>
    </citation>
    <scope>IDENTIFICATION</scope>
</reference>
<dbReference type="PANTHER" id="PTHR14057">
    <property type="entry name" value="TRANSCRIPTION FACTOR ONECUT"/>
    <property type="match status" value="1"/>
</dbReference>
<keyword evidence="13" id="KW-1185">Reference proteome</keyword>
<evidence type="ECO:0000259" key="11">
    <source>
        <dbReference type="PROSITE" id="PS50071"/>
    </source>
</evidence>
<dbReference type="InterPro" id="IPR009057">
    <property type="entry name" value="Homeodomain-like_sf"/>
</dbReference>
<dbReference type="CDD" id="cd00086">
    <property type="entry name" value="homeodomain"/>
    <property type="match status" value="1"/>
</dbReference>
<evidence type="ECO:0000259" key="12">
    <source>
        <dbReference type="PROSITE" id="PS51042"/>
    </source>
</evidence>
<dbReference type="InterPro" id="IPR003350">
    <property type="entry name" value="CUT_dom"/>
</dbReference>
<dbReference type="InterPro" id="IPR051649">
    <property type="entry name" value="CUT_Homeobox"/>
</dbReference>
<dbReference type="SMART" id="SM00389">
    <property type="entry name" value="HOX"/>
    <property type="match status" value="1"/>
</dbReference>
<dbReference type="PROSITE" id="PS51042">
    <property type="entry name" value="CUT"/>
    <property type="match status" value="1"/>
</dbReference>
<evidence type="ECO:0000256" key="9">
    <source>
        <dbReference type="RuleBase" id="RU000682"/>
    </source>
</evidence>
<keyword evidence="6 10" id="KW-0804">Transcription</keyword>
<comment type="subcellular location">
    <subcellularLocation>
        <location evidence="1 8 9">Nucleus</location>
    </subcellularLocation>
</comment>
<dbReference type="SUPFAM" id="SSF47413">
    <property type="entry name" value="lambda repressor-like DNA-binding domains"/>
    <property type="match status" value="1"/>
</dbReference>
<dbReference type="Pfam" id="PF02376">
    <property type="entry name" value="CUT"/>
    <property type="match status" value="1"/>
</dbReference>
<keyword evidence="3 10" id="KW-0805">Transcription regulation</keyword>
<dbReference type="PANTHER" id="PTHR14057:SF47">
    <property type="entry name" value="HOMEOBOX PROTEIN ONECUT"/>
    <property type="match status" value="1"/>
</dbReference>
<accession>A0A1I8BEP2</accession>
<evidence type="ECO:0000256" key="5">
    <source>
        <dbReference type="ARBA" id="ARBA00023155"/>
    </source>
</evidence>
<organism evidence="13 14">
    <name type="scientific">Meloidogyne hapla</name>
    <name type="common">Root-knot nematode worm</name>
    <dbReference type="NCBI Taxonomy" id="6305"/>
    <lineage>
        <taxon>Eukaryota</taxon>
        <taxon>Metazoa</taxon>
        <taxon>Ecdysozoa</taxon>
        <taxon>Nematoda</taxon>
        <taxon>Chromadorea</taxon>
        <taxon>Rhabditida</taxon>
        <taxon>Tylenchina</taxon>
        <taxon>Tylenchomorpha</taxon>
        <taxon>Tylenchoidea</taxon>
        <taxon>Meloidogynidae</taxon>
        <taxon>Meloidogyninae</taxon>
        <taxon>Meloidogyne</taxon>
    </lineage>
</organism>
<dbReference type="Proteomes" id="UP000095281">
    <property type="component" value="Unplaced"/>
</dbReference>
<dbReference type="InterPro" id="IPR001356">
    <property type="entry name" value="HD"/>
</dbReference>
<feature type="domain" description="Homeobox" evidence="11">
    <location>
        <begin position="484"/>
        <end position="544"/>
    </location>
</feature>
<dbReference type="AlphaFoldDB" id="A0A1I8BEP2"/>
<dbReference type="FunFam" id="1.10.260.40:FF:000005">
    <property type="entry name" value="One cut domain family member"/>
    <property type="match status" value="1"/>
</dbReference>
<keyword evidence="5 8" id="KW-0371">Homeobox</keyword>
<proteinExistence type="inferred from homology"/>
<feature type="DNA-binding region" description="Homeobox" evidence="8">
    <location>
        <begin position="486"/>
        <end position="545"/>
    </location>
</feature>
<evidence type="ECO:0000256" key="1">
    <source>
        <dbReference type="ARBA" id="ARBA00004123"/>
    </source>
</evidence>
<dbReference type="Gene3D" id="1.10.260.40">
    <property type="entry name" value="lambda repressor-like DNA-binding domains"/>
    <property type="match status" value="1"/>
</dbReference>
<evidence type="ECO:0000256" key="3">
    <source>
        <dbReference type="ARBA" id="ARBA00023015"/>
    </source>
</evidence>
<evidence type="ECO:0000256" key="6">
    <source>
        <dbReference type="ARBA" id="ARBA00023163"/>
    </source>
</evidence>
<dbReference type="WBParaSite" id="MhA1_Contig20.frz3.gene53">
    <property type="protein sequence ID" value="MhA1_Contig20.frz3.gene53"/>
    <property type="gene ID" value="MhA1_Contig20.frz3.gene53"/>
</dbReference>
<sequence length="604" mass="69304">MPPKVKRTICFLDSFETVFSESGSFISCNSDNEDDDPFLCSKEAEDLLDEIWVNSNKNLWYSKRRLLCTVSKIKKEKEENSLKSFEEDEMFYNMHLSSFDEHQQQKEFLNCSSSDQHFGLVSSNLTPLRYHQHNVYFNSDQFQSSVETTSCPSIGTSSGLPSPNDYFPVTQRQVILLDTSSANNYAAINYANNNSTTLNSLSESSNPTISSSCGCPVNTIKYEYDNSNIISSSINPTFHVVIPQQMPFQPNFLHSNNAPLAHYHTNRLFNERVKTEENSSTLNTPNNDFEVSDKNNDFFVNEQQQLFSHEGFPLEIKDNIVDNNFNEQAEEELNFQLSTSCQKSDLMDQIYDEHPMENSTPLLETDNGEIDTLRLAQHISQELKRYSIPQAIFAQRVLCRSQGTLSDLLRNPKPWSKLKSGRETFRRMAEWLQEPELQRMSALRLAACKRRIDEPLNGEPERMKAINDPEKTRIEENRTLSQRRGQKRQRLVFTEEQRKTLQAVFNEHKRPSRELQILVAQQLGLDLTTVANFFMNARRRGHANRSNNIVQVNSVGGESEDAATPPSWTDYCSSIFNGNSQEESPQTFMIGLEDVLITPKLNCF</sequence>
<feature type="domain" description="CUT" evidence="12">
    <location>
        <begin position="361"/>
        <end position="447"/>
    </location>
</feature>
<evidence type="ECO:0000313" key="13">
    <source>
        <dbReference type="Proteomes" id="UP000095281"/>
    </source>
</evidence>
<comment type="similarity">
    <text evidence="2 10">Belongs to the CUT homeobox family.</text>
</comment>
<evidence type="ECO:0000256" key="4">
    <source>
        <dbReference type="ARBA" id="ARBA00023125"/>
    </source>
</evidence>
<dbReference type="GO" id="GO:0000981">
    <property type="term" value="F:DNA-binding transcription factor activity, RNA polymerase II-specific"/>
    <property type="evidence" value="ECO:0007669"/>
    <property type="project" value="TreeGrafter"/>
</dbReference>
<dbReference type="InterPro" id="IPR010982">
    <property type="entry name" value="Lambda_DNA-bd_dom_sf"/>
</dbReference>
<keyword evidence="4 8" id="KW-0238">DNA-binding</keyword>
<dbReference type="Pfam" id="PF00046">
    <property type="entry name" value="Homeodomain"/>
    <property type="match status" value="1"/>
</dbReference>
<dbReference type="PROSITE" id="PS50071">
    <property type="entry name" value="HOMEOBOX_2"/>
    <property type="match status" value="1"/>
</dbReference>